<dbReference type="EMBL" id="OU503046">
    <property type="protein sequence ID" value="CAI9770625.1"/>
    <property type="molecule type" value="Genomic_DNA"/>
</dbReference>
<evidence type="ECO:0000256" key="1">
    <source>
        <dbReference type="SAM" id="MobiDB-lite"/>
    </source>
</evidence>
<dbReference type="AlphaFoldDB" id="A0AAD1ZNS7"/>
<proteinExistence type="predicted"/>
<keyword evidence="3" id="KW-1185">Reference proteome</keyword>
<accession>A0AAD1ZNS7</accession>
<feature type="region of interest" description="Disordered" evidence="1">
    <location>
        <begin position="1"/>
        <end position="28"/>
    </location>
</feature>
<gene>
    <name evidence="2" type="ORF">FPE_LOCUS18055</name>
</gene>
<evidence type="ECO:0000313" key="2">
    <source>
        <dbReference type="EMBL" id="CAI9770625.1"/>
    </source>
</evidence>
<name>A0AAD1ZNS7_9LAMI</name>
<dbReference type="Proteomes" id="UP000834106">
    <property type="component" value="Chromosome 11"/>
</dbReference>
<organism evidence="2 3">
    <name type="scientific">Fraxinus pennsylvanica</name>
    <dbReference type="NCBI Taxonomy" id="56036"/>
    <lineage>
        <taxon>Eukaryota</taxon>
        <taxon>Viridiplantae</taxon>
        <taxon>Streptophyta</taxon>
        <taxon>Embryophyta</taxon>
        <taxon>Tracheophyta</taxon>
        <taxon>Spermatophyta</taxon>
        <taxon>Magnoliopsida</taxon>
        <taxon>eudicotyledons</taxon>
        <taxon>Gunneridae</taxon>
        <taxon>Pentapetalae</taxon>
        <taxon>asterids</taxon>
        <taxon>lamiids</taxon>
        <taxon>Lamiales</taxon>
        <taxon>Oleaceae</taxon>
        <taxon>Oleeae</taxon>
        <taxon>Fraxinus</taxon>
    </lineage>
</organism>
<protein>
    <submittedName>
        <fullName evidence="2">Uncharacterized protein</fullName>
    </submittedName>
</protein>
<evidence type="ECO:0000313" key="3">
    <source>
        <dbReference type="Proteomes" id="UP000834106"/>
    </source>
</evidence>
<sequence>MSASSLLFSRKLHHDRHGRKIGKPRLPPPTKIDRTTFFPLVVIGPLTSYSNSVADEKFLIWYTDQEERQLRLTSVTNVVHGQTTKQLKPERESQHLSLVYANSRLRLGFWV</sequence>
<reference evidence="2" key="1">
    <citation type="submission" date="2023-05" db="EMBL/GenBank/DDBJ databases">
        <authorList>
            <person name="Huff M."/>
        </authorList>
    </citation>
    <scope>NUCLEOTIDE SEQUENCE</scope>
</reference>
<feature type="compositionally biased region" description="Basic residues" evidence="1">
    <location>
        <begin position="10"/>
        <end position="23"/>
    </location>
</feature>